<sequence length="105" mass="12788">MEFEPKVIDYYNETPECFKTIEKMNNEYDKLENDYDKIKKELEFYKSAFKYPHSNSAIFNLVRVKKDGVDVWIDRIKITEFELRALDQCEKVKYLIKNCNPRCER</sequence>
<organism evidence="2">
    <name type="scientific">viral metagenome</name>
    <dbReference type="NCBI Taxonomy" id="1070528"/>
    <lineage>
        <taxon>unclassified sequences</taxon>
        <taxon>metagenomes</taxon>
        <taxon>organismal metagenomes</taxon>
    </lineage>
</organism>
<proteinExistence type="predicted"/>
<dbReference type="EMBL" id="MN738746">
    <property type="protein sequence ID" value="QHT36573.1"/>
    <property type="molecule type" value="Genomic_DNA"/>
</dbReference>
<reference evidence="2" key="1">
    <citation type="journal article" date="2020" name="Nature">
        <title>Giant virus diversity and host interactions through global metagenomics.</title>
        <authorList>
            <person name="Schulz F."/>
            <person name="Roux S."/>
            <person name="Paez-Espino D."/>
            <person name="Jungbluth S."/>
            <person name="Walsh D.A."/>
            <person name="Denef V.J."/>
            <person name="McMahon K.D."/>
            <person name="Konstantinidis K.T."/>
            <person name="Eloe-Fadrosh E.A."/>
            <person name="Kyrpides N.C."/>
            <person name="Woyke T."/>
        </authorList>
    </citation>
    <scope>NUCLEOTIDE SEQUENCE</scope>
    <source>
        <strain evidence="2">GVMAG-S-ERX555931-87</strain>
    </source>
</reference>
<evidence type="ECO:0000313" key="2">
    <source>
        <dbReference type="EMBL" id="QHT36573.1"/>
    </source>
</evidence>
<keyword evidence="1" id="KW-0175">Coiled coil</keyword>
<protein>
    <submittedName>
        <fullName evidence="2">Uncharacterized protein</fullName>
    </submittedName>
</protein>
<evidence type="ECO:0000256" key="1">
    <source>
        <dbReference type="SAM" id="Coils"/>
    </source>
</evidence>
<feature type="coiled-coil region" evidence="1">
    <location>
        <begin position="21"/>
        <end position="48"/>
    </location>
</feature>
<name>A0A6C0F7H5_9ZZZZ</name>
<accession>A0A6C0F7H5</accession>
<dbReference type="AlphaFoldDB" id="A0A6C0F7H5"/>